<feature type="coiled-coil region" evidence="1">
    <location>
        <begin position="456"/>
        <end position="483"/>
    </location>
</feature>
<feature type="compositionally biased region" description="Polar residues" evidence="2">
    <location>
        <begin position="337"/>
        <end position="346"/>
    </location>
</feature>
<dbReference type="Proteomes" id="UP001341840">
    <property type="component" value="Unassembled WGS sequence"/>
</dbReference>
<accession>A0ABU6VP78</accession>
<feature type="region of interest" description="Disordered" evidence="2">
    <location>
        <begin position="328"/>
        <end position="385"/>
    </location>
</feature>
<evidence type="ECO:0000313" key="3">
    <source>
        <dbReference type="EMBL" id="MED6175410.1"/>
    </source>
</evidence>
<feature type="region of interest" description="Disordered" evidence="2">
    <location>
        <begin position="619"/>
        <end position="645"/>
    </location>
</feature>
<keyword evidence="4" id="KW-1185">Reference proteome</keyword>
<sequence>MALFFDDLGLGGWSVTLPPLGSLRLLGQACEFMTHSLAFFRVVLSTFGDLMHARRRRKVMIFLMGCGFRDFCNRPIIPLPPEFPEACLRRLGGLKGLFFTFSHFGYSSLSSEFSFSKISFFRWCSRLLLNVFSLSAFFSYRYFLLPPLFCLHFVYCGSKVFTQSSVLASEHLSELRREMRLAQDLASERDYVLEAAGPSDRLPFRKLEDRTHFLWVYVELFTRLGVRLPFSDFQRELLTRFMLPLPGTAFCLFGLTRVDDEGKPYPWVYWNSEARECRVMALDPLETLAFDFLQSLPVDSLLADMEKQSRFDRLKQKMAEVAGVGPRSVLPHIRAPPTTSGASASGQVVPAPTATAPAASSPLPDPSTDLKKKGRKRKAPGASAEEVALGADSSWVHKVSPINRAFPDEYNFREALDAGLTNVPTREILGPLVPEQLLGTAQHLACQLTACLQIGIEKAFASKVQMEKELASLKDQVDVLTAERDSEPEIKSLTQQLKFSEGERLFALARMTEVEERAKVQAAELESCRAALLKEKRGAEGLTKSLREKQTALDGAEAAAAHWRDEWKSLAEETGDMVQETFEILMDQVRHLHPAIDFSMISLDTRWDPKAKRIYNPKAEAQEQSELVAEEQPGPEAGVPVGGDAQEVVSEASVKEGGECPVPNM</sequence>
<evidence type="ECO:0000256" key="2">
    <source>
        <dbReference type="SAM" id="MobiDB-lite"/>
    </source>
</evidence>
<comment type="caution">
    <text evidence="3">The sequence shown here is derived from an EMBL/GenBank/DDBJ whole genome shotgun (WGS) entry which is preliminary data.</text>
</comment>
<evidence type="ECO:0000313" key="4">
    <source>
        <dbReference type="Proteomes" id="UP001341840"/>
    </source>
</evidence>
<evidence type="ECO:0000256" key="1">
    <source>
        <dbReference type="SAM" id="Coils"/>
    </source>
</evidence>
<protein>
    <submittedName>
        <fullName evidence="3">Uncharacterized protein</fullName>
    </submittedName>
</protein>
<feature type="compositionally biased region" description="Low complexity" evidence="2">
    <location>
        <begin position="350"/>
        <end position="362"/>
    </location>
</feature>
<reference evidence="3 4" key="1">
    <citation type="journal article" date="2023" name="Plants (Basel)">
        <title>Bridging the Gap: Combining Genomics and Transcriptomics Approaches to Understand Stylosanthes scabra, an Orphan Legume from the Brazilian Caatinga.</title>
        <authorList>
            <person name="Ferreira-Neto J.R.C."/>
            <person name="da Silva M.D."/>
            <person name="Binneck E."/>
            <person name="de Melo N.F."/>
            <person name="da Silva R.H."/>
            <person name="de Melo A.L.T.M."/>
            <person name="Pandolfi V."/>
            <person name="Bustamante F.O."/>
            <person name="Brasileiro-Vidal A.C."/>
            <person name="Benko-Iseppon A.M."/>
        </authorList>
    </citation>
    <scope>NUCLEOTIDE SEQUENCE [LARGE SCALE GENOMIC DNA]</scope>
    <source>
        <tissue evidence="3">Leaves</tissue>
    </source>
</reference>
<gene>
    <name evidence="3" type="ORF">PIB30_078069</name>
</gene>
<organism evidence="3 4">
    <name type="scientific">Stylosanthes scabra</name>
    <dbReference type="NCBI Taxonomy" id="79078"/>
    <lineage>
        <taxon>Eukaryota</taxon>
        <taxon>Viridiplantae</taxon>
        <taxon>Streptophyta</taxon>
        <taxon>Embryophyta</taxon>
        <taxon>Tracheophyta</taxon>
        <taxon>Spermatophyta</taxon>
        <taxon>Magnoliopsida</taxon>
        <taxon>eudicotyledons</taxon>
        <taxon>Gunneridae</taxon>
        <taxon>Pentapetalae</taxon>
        <taxon>rosids</taxon>
        <taxon>fabids</taxon>
        <taxon>Fabales</taxon>
        <taxon>Fabaceae</taxon>
        <taxon>Papilionoideae</taxon>
        <taxon>50 kb inversion clade</taxon>
        <taxon>dalbergioids sensu lato</taxon>
        <taxon>Dalbergieae</taxon>
        <taxon>Pterocarpus clade</taxon>
        <taxon>Stylosanthes</taxon>
    </lineage>
</organism>
<keyword evidence="1" id="KW-0175">Coiled coil</keyword>
<name>A0ABU6VP78_9FABA</name>
<dbReference type="EMBL" id="JASCZI010152103">
    <property type="protein sequence ID" value="MED6175410.1"/>
    <property type="molecule type" value="Genomic_DNA"/>
</dbReference>
<proteinExistence type="predicted"/>